<dbReference type="GO" id="GO:0016746">
    <property type="term" value="F:acyltransferase activity"/>
    <property type="evidence" value="ECO:0007669"/>
    <property type="project" value="UniProtKB-KW"/>
</dbReference>
<sequence>MKQLLQSIIQKRNPNFSFDPALDNFTLVSFFWAQIWGILRGCKLVFRFQNPKMASLGKNVHFFNSRKISFGKFMKIGNNVHLSALGKNGITIGNNVSIGAFSRIIISTSFNHLGEHIKIGNNVGLGEFTYLGGAGGLEIGDECIVGQYFSCHPENHIVADPDISIRHQGVTRKGIKIGKNCWIGSKVTILDGVEIGDGCVIAAGAVVNKSFPKNSIIGGVPAKILKTR</sequence>
<gene>
    <name evidence="1" type="ORF">DXU93_04255</name>
</gene>
<dbReference type="RefSeq" id="WP_116880018.1">
    <property type="nucleotide sequence ID" value="NZ_QURB01000002.1"/>
</dbReference>
<accession>A0A3E1EZP0</accession>
<dbReference type="InterPro" id="IPR001451">
    <property type="entry name" value="Hexapep"/>
</dbReference>
<dbReference type="SUPFAM" id="SSF51161">
    <property type="entry name" value="Trimeric LpxA-like enzymes"/>
    <property type="match status" value="1"/>
</dbReference>
<evidence type="ECO:0000313" key="2">
    <source>
        <dbReference type="Proteomes" id="UP000257127"/>
    </source>
</evidence>
<dbReference type="InterPro" id="IPR011004">
    <property type="entry name" value="Trimer_LpxA-like_sf"/>
</dbReference>
<dbReference type="InterPro" id="IPR051159">
    <property type="entry name" value="Hexapeptide_acetyltransf"/>
</dbReference>
<keyword evidence="1" id="KW-0808">Transferase</keyword>
<dbReference type="Gene3D" id="2.160.10.10">
    <property type="entry name" value="Hexapeptide repeat proteins"/>
    <property type="match status" value="2"/>
</dbReference>
<reference evidence="1 2" key="1">
    <citation type="submission" date="2018-08" db="EMBL/GenBank/DDBJ databases">
        <title>The draft genome squence of Brumimicrobium sp. N62.</title>
        <authorList>
            <person name="Du Z.-J."/>
            <person name="Luo H.-R."/>
        </authorList>
    </citation>
    <scope>NUCLEOTIDE SEQUENCE [LARGE SCALE GENOMIC DNA]</scope>
    <source>
        <strain evidence="1 2">N62</strain>
    </source>
</reference>
<dbReference type="Proteomes" id="UP000257127">
    <property type="component" value="Unassembled WGS sequence"/>
</dbReference>
<keyword evidence="1" id="KW-0012">Acyltransferase</keyword>
<dbReference type="OrthoDB" id="9812571at2"/>
<dbReference type="EMBL" id="QURB01000002">
    <property type="protein sequence ID" value="RFC55039.1"/>
    <property type="molecule type" value="Genomic_DNA"/>
</dbReference>
<keyword evidence="2" id="KW-1185">Reference proteome</keyword>
<dbReference type="AlphaFoldDB" id="A0A3E1EZP0"/>
<name>A0A3E1EZP0_9FLAO</name>
<organism evidence="1 2">
    <name type="scientific">Brumimicrobium aurantiacum</name>
    <dbReference type="NCBI Taxonomy" id="1737063"/>
    <lineage>
        <taxon>Bacteria</taxon>
        <taxon>Pseudomonadati</taxon>
        <taxon>Bacteroidota</taxon>
        <taxon>Flavobacteriia</taxon>
        <taxon>Flavobacteriales</taxon>
        <taxon>Crocinitomicaceae</taxon>
        <taxon>Brumimicrobium</taxon>
    </lineage>
</organism>
<dbReference type="Pfam" id="PF00132">
    <property type="entry name" value="Hexapep"/>
    <property type="match status" value="1"/>
</dbReference>
<proteinExistence type="predicted"/>
<dbReference type="CDD" id="cd04647">
    <property type="entry name" value="LbH_MAT_like"/>
    <property type="match status" value="1"/>
</dbReference>
<protein>
    <submittedName>
        <fullName evidence="1">Acyltransferase</fullName>
    </submittedName>
</protein>
<dbReference type="PANTHER" id="PTHR23416">
    <property type="entry name" value="SIALIC ACID SYNTHASE-RELATED"/>
    <property type="match status" value="1"/>
</dbReference>
<evidence type="ECO:0000313" key="1">
    <source>
        <dbReference type="EMBL" id="RFC55039.1"/>
    </source>
</evidence>
<comment type="caution">
    <text evidence="1">The sequence shown here is derived from an EMBL/GenBank/DDBJ whole genome shotgun (WGS) entry which is preliminary data.</text>
</comment>
<dbReference type="PANTHER" id="PTHR23416:SF78">
    <property type="entry name" value="LIPOPOLYSACCHARIDE BIOSYNTHESIS O-ACETYL TRANSFERASE WBBJ-RELATED"/>
    <property type="match status" value="1"/>
</dbReference>